<evidence type="ECO:0000256" key="2">
    <source>
        <dbReference type="SAM" id="MobiDB-lite"/>
    </source>
</evidence>
<dbReference type="OrthoDB" id="5552562at2759"/>
<proteinExistence type="predicted"/>
<sequence length="405" mass="45540">MEPFSPEQVEFFNKAAVTLPAVEEALQKLLLRVEKTESAINEHPDTVSKKIYDKVKSDTTKSIQSILDSLNKLQTDLQTSGQITQNAIQTNQLEIQSLQDQLSTLRNEVILYITEARITKAASTAEPSIKVRHPDIFSGKPSACSNFFSQLALVFATSPDKFNTDSSKILYAISYLTGTPFSYMEPYLMKANLPESDRPAILSDYTLFKETITRTFGDPNPIENADRAIRQLRQTTSVAAYATEFRRLQMLIDWNQPPLISQFLSGLKYNISQELNRREPIEDIETLINTAIQIDNRLFSHAQHRKPLLNSSPSMPLKQTVHNPIALPVSTTTNLPEQNDGPQPMDLSTASSSRRPPLTPAQRAYRIENNLCLYCGGNDHFNINCPKKRHNISSITPSQENDTAQ</sequence>
<feature type="domain" description="Retrotransposon gag" evidence="3">
    <location>
        <begin position="200"/>
        <end position="268"/>
    </location>
</feature>
<dbReference type="EMBL" id="LSSM01002252">
    <property type="protein sequence ID" value="OMJ22466.1"/>
    <property type="molecule type" value="Genomic_DNA"/>
</dbReference>
<dbReference type="PANTHER" id="PTHR15503">
    <property type="entry name" value="LDOC1 RELATED"/>
    <property type="match status" value="1"/>
</dbReference>
<keyword evidence="1" id="KW-0175">Coiled coil</keyword>
<feature type="coiled-coil region" evidence="1">
    <location>
        <begin position="88"/>
        <end position="115"/>
    </location>
</feature>
<dbReference type="AlphaFoldDB" id="A0A1R1Y729"/>
<feature type="region of interest" description="Disordered" evidence="2">
    <location>
        <begin position="330"/>
        <end position="358"/>
    </location>
</feature>
<dbReference type="SUPFAM" id="SSF57756">
    <property type="entry name" value="Retrovirus zinc finger-like domains"/>
    <property type="match status" value="1"/>
</dbReference>
<reference evidence="5" key="1">
    <citation type="submission" date="2017-01" db="EMBL/GenBank/DDBJ databases">
        <authorList>
            <person name="Wang Y."/>
            <person name="White M."/>
            <person name="Kvist S."/>
            <person name="Moncalvo J.-M."/>
        </authorList>
    </citation>
    <scope>NUCLEOTIDE SEQUENCE [LARGE SCALE GENOMIC DNA]</scope>
    <source>
        <strain evidence="5">ID-206-W2</strain>
    </source>
</reference>
<gene>
    <name evidence="4" type="ORF">AYI69_g5384</name>
</gene>
<dbReference type="GO" id="GO:0008270">
    <property type="term" value="F:zinc ion binding"/>
    <property type="evidence" value="ECO:0007669"/>
    <property type="project" value="InterPro"/>
</dbReference>
<accession>A0A1R1Y729</accession>
<dbReference type="GO" id="GO:0003676">
    <property type="term" value="F:nucleic acid binding"/>
    <property type="evidence" value="ECO:0007669"/>
    <property type="project" value="InterPro"/>
</dbReference>
<keyword evidence="5" id="KW-1185">Reference proteome</keyword>
<protein>
    <submittedName>
        <fullName evidence="4">Retrotransposon-derived protein PEG10</fullName>
    </submittedName>
</protein>
<evidence type="ECO:0000259" key="3">
    <source>
        <dbReference type="Pfam" id="PF03732"/>
    </source>
</evidence>
<evidence type="ECO:0000313" key="4">
    <source>
        <dbReference type="EMBL" id="OMJ22466.1"/>
    </source>
</evidence>
<dbReference type="PANTHER" id="PTHR15503:SF22">
    <property type="entry name" value="TRANSPOSON TY3-I GAG POLYPROTEIN"/>
    <property type="match status" value="1"/>
</dbReference>
<dbReference type="InterPro" id="IPR032567">
    <property type="entry name" value="RTL1-rel"/>
</dbReference>
<dbReference type="InterPro" id="IPR005162">
    <property type="entry name" value="Retrotrans_gag_dom"/>
</dbReference>
<organism evidence="4 5">
    <name type="scientific">Smittium culicis</name>
    <dbReference type="NCBI Taxonomy" id="133412"/>
    <lineage>
        <taxon>Eukaryota</taxon>
        <taxon>Fungi</taxon>
        <taxon>Fungi incertae sedis</taxon>
        <taxon>Zoopagomycota</taxon>
        <taxon>Kickxellomycotina</taxon>
        <taxon>Harpellomycetes</taxon>
        <taxon>Harpellales</taxon>
        <taxon>Legeriomycetaceae</taxon>
        <taxon>Smittium</taxon>
    </lineage>
</organism>
<evidence type="ECO:0000313" key="5">
    <source>
        <dbReference type="Proteomes" id="UP000187429"/>
    </source>
</evidence>
<dbReference type="InterPro" id="IPR036875">
    <property type="entry name" value="Znf_CCHC_sf"/>
</dbReference>
<name>A0A1R1Y729_9FUNG</name>
<dbReference type="Proteomes" id="UP000187429">
    <property type="component" value="Unassembled WGS sequence"/>
</dbReference>
<dbReference type="Pfam" id="PF03732">
    <property type="entry name" value="Retrotrans_gag"/>
    <property type="match status" value="1"/>
</dbReference>
<feature type="compositionally biased region" description="Polar residues" evidence="2">
    <location>
        <begin position="330"/>
        <end position="354"/>
    </location>
</feature>
<evidence type="ECO:0000256" key="1">
    <source>
        <dbReference type="SAM" id="Coils"/>
    </source>
</evidence>
<comment type="caution">
    <text evidence="4">The sequence shown here is derived from an EMBL/GenBank/DDBJ whole genome shotgun (WGS) entry which is preliminary data.</text>
</comment>